<evidence type="ECO:0000313" key="2">
    <source>
        <dbReference type="Proteomes" id="UP000827872"/>
    </source>
</evidence>
<gene>
    <name evidence="1" type="ORF">K3G42_008368</name>
</gene>
<keyword evidence="2" id="KW-1185">Reference proteome</keyword>
<protein>
    <submittedName>
        <fullName evidence="1">Uncharacterized protein</fullName>
    </submittedName>
</protein>
<organism evidence="1 2">
    <name type="scientific">Sphaerodactylus townsendi</name>
    <dbReference type="NCBI Taxonomy" id="933632"/>
    <lineage>
        <taxon>Eukaryota</taxon>
        <taxon>Metazoa</taxon>
        <taxon>Chordata</taxon>
        <taxon>Craniata</taxon>
        <taxon>Vertebrata</taxon>
        <taxon>Euteleostomi</taxon>
        <taxon>Lepidosauria</taxon>
        <taxon>Squamata</taxon>
        <taxon>Bifurcata</taxon>
        <taxon>Gekkota</taxon>
        <taxon>Sphaerodactylidae</taxon>
        <taxon>Sphaerodactylus</taxon>
    </lineage>
</organism>
<accession>A0ACB8EGB1</accession>
<evidence type="ECO:0000313" key="1">
    <source>
        <dbReference type="EMBL" id="KAH7991649.1"/>
    </source>
</evidence>
<proteinExistence type="predicted"/>
<dbReference type="EMBL" id="CM037616">
    <property type="protein sequence ID" value="KAH7991649.1"/>
    <property type="molecule type" value="Genomic_DNA"/>
</dbReference>
<sequence length="134" mass="14383">MPGHAPIVPRPAPLALCHSLNPTTMEPVTKIFGSHHCLRQNGMERGMVSMAYLGEGQRGWMTQGPFSSFTWGAFGCSPSPSQFTEAVLAGLHGKQQQAPQAGSAREGLVDQWQQQGTLLFGVAISSPAPARIWK</sequence>
<comment type="caution">
    <text evidence="1">The sequence shown here is derived from an EMBL/GenBank/DDBJ whole genome shotgun (WGS) entry which is preliminary data.</text>
</comment>
<reference evidence="1" key="1">
    <citation type="submission" date="2021-08" db="EMBL/GenBank/DDBJ databases">
        <title>The first chromosome-level gecko genome reveals the dynamic sex chromosomes of Neotropical dwarf geckos (Sphaerodactylidae: Sphaerodactylus).</title>
        <authorList>
            <person name="Pinto B.J."/>
            <person name="Keating S.E."/>
            <person name="Gamble T."/>
        </authorList>
    </citation>
    <scope>NUCLEOTIDE SEQUENCE</scope>
    <source>
        <strain evidence="1">TG3544</strain>
    </source>
</reference>
<dbReference type="Proteomes" id="UP000827872">
    <property type="component" value="Linkage Group LG03"/>
</dbReference>
<name>A0ACB8EGB1_9SAUR</name>